<evidence type="ECO:0000313" key="2">
    <source>
        <dbReference type="EMBL" id="CAH2322041.1"/>
    </source>
</evidence>
<dbReference type="AlphaFoldDB" id="A0AAD1TCN7"/>
<name>A0AAD1TCN7_PELCU</name>
<dbReference type="EMBL" id="OW240922">
    <property type="protein sequence ID" value="CAH2322041.1"/>
    <property type="molecule type" value="Genomic_DNA"/>
</dbReference>
<organism evidence="2 3">
    <name type="scientific">Pelobates cultripes</name>
    <name type="common">Western spadefoot toad</name>
    <dbReference type="NCBI Taxonomy" id="61616"/>
    <lineage>
        <taxon>Eukaryota</taxon>
        <taxon>Metazoa</taxon>
        <taxon>Chordata</taxon>
        <taxon>Craniata</taxon>
        <taxon>Vertebrata</taxon>
        <taxon>Euteleostomi</taxon>
        <taxon>Amphibia</taxon>
        <taxon>Batrachia</taxon>
        <taxon>Anura</taxon>
        <taxon>Pelobatoidea</taxon>
        <taxon>Pelobatidae</taxon>
        <taxon>Pelobates</taxon>
    </lineage>
</organism>
<gene>
    <name evidence="2" type="ORF">PECUL_23A003190</name>
</gene>
<sequence length="115" mass="12238">MAGAMCVGGRRMTGSLPVLTGDTAAPAFRSCHTERRENPHLPPQPLTPAMPTAALGRGNYNVRHRLGGSSLPPTGISRQGDRPLLPPSLQLVDPESSKPWQTAPSSILWLTPAPR</sequence>
<evidence type="ECO:0000256" key="1">
    <source>
        <dbReference type="SAM" id="MobiDB-lite"/>
    </source>
</evidence>
<dbReference type="Proteomes" id="UP001295444">
    <property type="component" value="Chromosome 11"/>
</dbReference>
<keyword evidence="3" id="KW-1185">Reference proteome</keyword>
<reference evidence="2" key="1">
    <citation type="submission" date="2022-03" db="EMBL/GenBank/DDBJ databases">
        <authorList>
            <person name="Alioto T."/>
            <person name="Alioto T."/>
            <person name="Gomez Garrido J."/>
        </authorList>
    </citation>
    <scope>NUCLEOTIDE SEQUENCE</scope>
</reference>
<proteinExistence type="predicted"/>
<feature type="region of interest" description="Disordered" evidence="1">
    <location>
        <begin position="61"/>
        <end position="115"/>
    </location>
</feature>
<accession>A0AAD1TCN7</accession>
<feature type="region of interest" description="Disordered" evidence="1">
    <location>
        <begin position="1"/>
        <end position="22"/>
    </location>
</feature>
<evidence type="ECO:0000313" key="3">
    <source>
        <dbReference type="Proteomes" id="UP001295444"/>
    </source>
</evidence>
<protein>
    <submittedName>
        <fullName evidence="2">Uncharacterized protein</fullName>
    </submittedName>
</protein>